<dbReference type="SUPFAM" id="SSF52540">
    <property type="entry name" value="P-loop containing nucleoside triphosphate hydrolases"/>
    <property type="match status" value="1"/>
</dbReference>
<dbReference type="Pfam" id="PF13361">
    <property type="entry name" value="UvrD_C"/>
    <property type="match status" value="1"/>
</dbReference>
<evidence type="ECO:0000313" key="20">
    <source>
        <dbReference type="Proteomes" id="UP000184066"/>
    </source>
</evidence>
<feature type="region of interest" description="Disordered" evidence="16">
    <location>
        <begin position="1"/>
        <end position="22"/>
    </location>
</feature>
<dbReference type="PANTHER" id="PTHR11070">
    <property type="entry name" value="UVRD / RECB / PCRA DNA HELICASE FAMILY MEMBER"/>
    <property type="match status" value="1"/>
</dbReference>
<dbReference type="Gene3D" id="3.40.50.300">
    <property type="entry name" value="P-loop containing nucleotide triphosphate hydrolases"/>
    <property type="match status" value="4"/>
</dbReference>
<feature type="compositionally biased region" description="Low complexity" evidence="16">
    <location>
        <begin position="7"/>
        <end position="16"/>
    </location>
</feature>
<sequence length="1200" mass="127683">MTAPHDAASAGPARAEGAPRHDAATLAQIRAARPDRSAWISANAGSGKTRVLTERVARLLLEGAEPQRILCLTYTKAAAAEMQNRLFRTLGGWAMMDDAELAAALARLSEDAPRLGAAELARARRLFAKALETPGGLKIQTIHAFCDALLRRFPLEAGVSPRFEVLDERQAAALNEAIRDRMAAAAEAGEDQVFDAVAAGMAEDALAELLAQILAARDAFPEDAMGRLARLLGIDPGLAPEAALAQAARAIPRARLARLADLVDEGGKRAKDWAARARAFLAEVHDDPLDALAAFEAATLKKDGAPYDPEWLLGKKLLERTPEAREAFETLSAEAAALADRRRALNLFARAQALHRFARVFLDAVAREKAAAGALDFADLVERARALLSDSEAAAWALWKLDGGIDHLLIDEAQDTAPAQWAVVRALADEFFAGKGAREVARTLFVVGDEKQSIYSFQGADPAAFARMRALFAERLRDAPEPLHCGELAHSFRSAPAVLTLVDEVFRGEAARGLSGDGAEPRHVPFKADAPGLVELWPFLEPDPESDPPPWSMPVDAPAPANPRLALADRLARHIAELIHEGAPLPDGKGGWRPMRAGDVLVLVRRRDILARTLIRRLKAQGVDVAGADRMRLTDELAVRDLLSLLRAAADAEDDLSLAEALRSPLCGLSEEALFALAHGRRGTLFEALERAGERFADALALVRDMRRHADFERPYELLERALTRHEGRRRLLARLGPECEDAIDELLAAALEHERRETPTLTGFLAWLEGDETEIKREMGAEADELRVMTVHGAKGLEAPFVVLPDTAPRTRKGGRRAVIEARIEGEKIALPAVSARDAPERLAETLAELDRREEDEARRLLYVALTRAESRLLICGAGALRGQEDKVEEKLSASWWGMIRDGLERAMAACAGRPGVETRAAPEAAPPEPMMRLAWGWTPPAAAMGVEARGAGAGRAAAAPEAPEASEPAPAGSVPPAPPAPRRLSPSAAEGAAEARAEGAAPGARDRETAQRMGDLVHLLIERLAPLAPERRAPAAEALAAEAGQGLAPALRAEACAQALDALAHPRIAALLEDGAALFEAGFSALAAPGLRVAGRMDLVRVGDEAIDLVDFKSGAPPADGAPTPAAYLEQMALYRVALARLHPGATVRAALFWTQARRFDALDPAALEAALAARLAAEGAGGAGGAGGQAGRGGGAA</sequence>
<dbReference type="GO" id="GO:0003677">
    <property type="term" value="F:DNA binding"/>
    <property type="evidence" value="ECO:0007669"/>
    <property type="project" value="UniProtKB-KW"/>
</dbReference>
<keyword evidence="7 15" id="KW-0067">ATP-binding</keyword>
<dbReference type="InterPro" id="IPR027417">
    <property type="entry name" value="P-loop_NTPase"/>
</dbReference>
<dbReference type="Gene3D" id="3.90.320.10">
    <property type="match status" value="1"/>
</dbReference>
<evidence type="ECO:0000313" key="19">
    <source>
        <dbReference type="EMBL" id="SHN76669.1"/>
    </source>
</evidence>
<evidence type="ECO:0000256" key="10">
    <source>
        <dbReference type="ARBA" id="ARBA00023235"/>
    </source>
</evidence>
<evidence type="ECO:0000256" key="16">
    <source>
        <dbReference type="SAM" id="MobiDB-lite"/>
    </source>
</evidence>
<keyword evidence="6" id="KW-0269">Exonuclease</keyword>
<accession>A0A1M7U0Y9</accession>
<feature type="compositionally biased region" description="Low complexity" evidence="16">
    <location>
        <begin position="984"/>
        <end position="1005"/>
    </location>
</feature>
<dbReference type="GO" id="GO:0043138">
    <property type="term" value="F:3'-5' DNA helicase activity"/>
    <property type="evidence" value="ECO:0007669"/>
    <property type="project" value="UniProtKB-EC"/>
</dbReference>
<dbReference type="AlphaFoldDB" id="A0A1M7U0Y9"/>
<evidence type="ECO:0000256" key="6">
    <source>
        <dbReference type="ARBA" id="ARBA00022839"/>
    </source>
</evidence>
<evidence type="ECO:0000259" key="17">
    <source>
        <dbReference type="PROSITE" id="PS51198"/>
    </source>
</evidence>
<feature type="region of interest" description="Disordered" evidence="16">
    <location>
        <begin position="954"/>
        <end position="1009"/>
    </location>
</feature>
<dbReference type="GO" id="GO:0004527">
    <property type="term" value="F:exonuclease activity"/>
    <property type="evidence" value="ECO:0007669"/>
    <property type="project" value="UniProtKB-KW"/>
</dbReference>
<dbReference type="InterPro" id="IPR014151">
    <property type="entry name" value="DNA_helicase_AddA"/>
</dbReference>
<dbReference type="GO" id="GO:0005524">
    <property type="term" value="F:ATP binding"/>
    <property type="evidence" value="ECO:0007669"/>
    <property type="project" value="UniProtKB-UniRule"/>
</dbReference>
<dbReference type="NCBIfam" id="TIGR02784">
    <property type="entry name" value="addA_alphas"/>
    <property type="match status" value="1"/>
</dbReference>
<evidence type="ECO:0000256" key="12">
    <source>
        <dbReference type="ARBA" id="ARBA00034808"/>
    </source>
</evidence>
<evidence type="ECO:0000256" key="11">
    <source>
        <dbReference type="ARBA" id="ARBA00034617"/>
    </source>
</evidence>
<keyword evidence="9" id="KW-0234">DNA repair</keyword>
<keyword evidence="1" id="KW-0540">Nuclease</keyword>
<keyword evidence="20" id="KW-1185">Reference proteome</keyword>
<dbReference type="PANTHER" id="PTHR11070:SF2">
    <property type="entry name" value="ATP-DEPENDENT DNA HELICASE SRS2"/>
    <property type="match status" value="1"/>
</dbReference>
<dbReference type="Proteomes" id="UP000184066">
    <property type="component" value="Unassembled WGS sequence"/>
</dbReference>
<gene>
    <name evidence="19" type="ORF">SAMN05216200_11315</name>
</gene>
<reference evidence="19 20" key="1">
    <citation type="submission" date="2016-12" db="EMBL/GenBank/DDBJ databases">
        <authorList>
            <person name="Song W.-J."/>
            <person name="Kurnit D.M."/>
        </authorList>
    </citation>
    <scope>NUCLEOTIDE SEQUENCE [LARGE SCALE GENOMIC DNA]</scope>
    <source>
        <strain evidence="19 20">CGMCC 1.10808</strain>
    </source>
</reference>
<name>A0A1M7U0Y9_9RHOB</name>
<evidence type="ECO:0000259" key="18">
    <source>
        <dbReference type="PROSITE" id="PS51217"/>
    </source>
</evidence>
<keyword evidence="8" id="KW-0238">DNA-binding</keyword>
<keyword evidence="2 15" id="KW-0547">Nucleotide-binding</keyword>
<keyword evidence="3" id="KW-0227">DNA damage</keyword>
<comment type="catalytic activity">
    <reaction evidence="11">
        <text>Couples ATP hydrolysis with the unwinding of duplex DNA by translocating in the 3'-5' direction.</text>
        <dbReference type="EC" id="5.6.2.4"/>
    </reaction>
</comment>
<dbReference type="SUPFAM" id="SSF52980">
    <property type="entry name" value="Restriction endonuclease-like"/>
    <property type="match status" value="1"/>
</dbReference>
<keyword evidence="4 15" id="KW-0378">Hydrolase</keyword>
<dbReference type="InterPro" id="IPR038726">
    <property type="entry name" value="PDDEXK_AddAB-type"/>
</dbReference>
<dbReference type="STRING" id="1189325.SAMN04488119_11213"/>
<feature type="compositionally biased region" description="Low complexity" evidence="16">
    <location>
        <begin position="954"/>
        <end position="974"/>
    </location>
</feature>
<dbReference type="EC" id="5.6.2.4" evidence="12"/>
<dbReference type="GO" id="GO:0033202">
    <property type="term" value="C:DNA helicase complex"/>
    <property type="evidence" value="ECO:0007669"/>
    <property type="project" value="TreeGrafter"/>
</dbReference>
<evidence type="ECO:0000256" key="15">
    <source>
        <dbReference type="PROSITE-ProRule" id="PRU00560"/>
    </source>
</evidence>
<comment type="catalytic activity">
    <reaction evidence="14">
        <text>ATP + H2O = ADP + phosphate + H(+)</text>
        <dbReference type="Rhea" id="RHEA:13065"/>
        <dbReference type="ChEBI" id="CHEBI:15377"/>
        <dbReference type="ChEBI" id="CHEBI:15378"/>
        <dbReference type="ChEBI" id="CHEBI:30616"/>
        <dbReference type="ChEBI" id="CHEBI:43474"/>
        <dbReference type="ChEBI" id="CHEBI:456216"/>
        <dbReference type="EC" id="5.6.2.4"/>
    </reaction>
</comment>
<evidence type="ECO:0000256" key="4">
    <source>
        <dbReference type="ARBA" id="ARBA00022801"/>
    </source>
</evidence>
<evidence type="ECO:0000256" key="9">
    <source>
        <dbReference type="ARBA" id="ARBA00023204"/>
    </source>
</evidence>
<evidence type="ECO:0000256" key="8">
    <source>
        <dbReference type="ARBA" id="ARBA00023125"/>
    </source>
</evidence>
<dbReference type="EMBL" id="FRDL01000013">
    <property type="protein sequence ID" value="SHN76669.1"/>
    <property type="molecule type" value="Genomic_DNA"/>
</dbReference>
<feature type="binding site" evidence="15">
    <location>
        <begin position="42"/>
        <end position="49"/>
    </location>
    <ligand>
        <name>ATP</name>
        <dbReference type="ChEBI" id="CHEBI:30616"/>
    </ligand>
</feature>
<evidence type="ECO:0000256" key="13">
    <source>
        <dbReference type="ARBA" id="ARBA00034923"/>
    </source>
</evidence>
<dbReference type="GO" id="GO:0000725">
    <property type="term" value="P:recombinational repair"/>
    <property type="evidence" value="ECO:0007669"/>
    <property type="project" value="TreeGrafter"/>
</dbReference>
<dbReference type="InterPro" id="IPR014017">
    <property type="entry name" value="DNA_helicase_UvrD-like_C"/>
</dbReference>
<keyword evidence="5 15" id="KW-0347">Helicase</keyword>
<dbReference type="InterPro" id="IPR011604">
    <property type="entry name" value="PDDEXK-like_dom_sf"/>
</dbReference>
<proteinExistence type="predicted"/>
<dbReference type="GO" id="GO:0005829">
    <property type="term" value="C:cytosol"/>
    <property type="evidence" value="ECO:0007669"/>
    <property type="project" value="TreeGrafter"/>
</dbReference>
<dbReference type="PROSITE" id="PS51217">
    <property type="entry name" value="UVRD_HELICASE_CTER"/>
    <property type="match status" value="1"/>
</dbReference>
<evidence type="ECO:0000256" key="14">
    <source>
        <dbReference type="ARBA" id="ARBA00048988"/>
    </source>
</evidence>
<dbReference type="Pfam" id="PF00580">
    <property type="entry name" value="UvrD-helicase"/>
    <property type="match status" value="1"/>
</dbReference>
<evidence type="ECO:0000256" key="3">
    <source>
        <dbReference type="ARBA" id="ARBA00022763"/>
    </source>
</evidence>
<feature type="domain" description="UvrD-like helicase ATP-binding" evidence="17">
    <location>
        <begin position="21"/>
        <end position="495"/>
    </location>
</feature>
<evidence type="ECO:0000256" key="7">
    <source>
        <dbReference type="ARBA" id="ARBA00022840"/>
    </source>
</evidence>
<dbReference type="InterPro" id="IPR014016">
    <property type="entry name" value="UvrD-like_ATP-bd"/>
</dbReference>
<evidence type="ECO:0000256" key="1">
    <source>
        <dbReference type="ARBA" id="ARBA00022722"/>
    </source>
</evidence>
<keyword evidence="10" id="KW-0413">Isomerase</keyword>
<dbReference type="Pfam" id="PF12705">
    <property type="entry name" value="PDDEXK_1"/>
    <property type="match status" value="1"/>
</dbReference>
<organism evidence="19 20">
    <name type="scientific">Oceanicella actignis</name>
    <dbReference type="NCBI Taxonomy" id="1189325"/>
    <lineage>
        <taxon>Bacteria</taxon>
        <taxon>Pseudomonadati</taxon>
        <taxon>Pseudomonadota</taxon>
        <taxon>Alphaproteobacteria</taxon>
        <taxon>Rhodobacterales</taxon>
        <taxon>Paracoccaceae</taxon>
        <taxon>Oceanicella</taxon>
    </lineage>
</organism>
<dbReference type="RefSeq" id="WP_083581613.1">
    <property type="nucleotide sequence ID" value="NZ_FOHL01000012.1"/>
</dbReference>
<feature type="domain" description="UvrD-like helicase C-terminal" evidence="18">
    <location>
        <begin position="524"/>
        <end position="797"/>
    </location>
</feature>
<dbReference type="PROSITE" id="PS51198">
    <property type="entry name" value="UVRD_HELICASE_ATP_BIND"/>
    <property type="match status" value="1"/>
</dbReference>
<dbReference type="InterPro" id="IPR000212">
    <property type="entry name" value="DNA_helicase_UvrD/REP"/>
</dbReference>
<evidence type="ECO:0000256" key="2">
    <source>
        <dbReference type="ARBA" id="ARBA00022741"/>
    </source>
</evidence>
<evidence type="ECO:0000256" key="5">
    <source>
        <dbReference type="ARBA" id="ARBA00022806"/>
    </source>
</evidence>
<protein>
    <recommendedName>
        <fullName evidence="12">DNA 3'-5' helicase</fullName>
        <ecNumber evidence="12">5.6.2.4</ecNumber>
    </recommendedName>
    <alternativeName>
        <fullName evidence="13">DNA 3'-5' helicase II</fullName>
    </alternativeName>
</protein>
<dbReference type="InterPro" id="IPR011335">
    <property type="entry name" value="Restrct_endonuc-II-like"/>
</dbReference>